<comment type="caution">
    <text evidence="2">The sequence shown here is derived from an EMBL/GenBank/DDBJ whole genome shotgun (WGS) entry which is preliminary data.</text>
</comment>
<protein>
    <recommendedName>
        <fullName evidence="1">Luciferase-like domain-containing protein</fullName>
    </recommendedName>
</protein>
<gene>
    <name evidence="2" type="primary">ywcH</name>
    <name evidence="2" type="ORF">GCM10011514_43190</name>
</gene>
<evidence type="ECO:0000313" key="2">
    <source>
        <dbReference type="EMBL" id="GGD74487.1"/>
    </source>
</evidence>
<reference evidence="2" key="2">
    <citation type="submission" date="2020-09" db="EMBL/GenBank/DDBJ databases">
        <authorList>
            <person name="Sun Q."/>
            <person name="Zhou Y."/>
        </authorList>
    </citation>
    <scope>NUCLEOTIDE SEQUENCE</scope>
    <source>
        <strain evidence="2">CGMCC 1.15958</strain>
    </source>
</reference>
<organism evidence="2 3">
    <name type="scientific">Emticicia aquatilis</name>
    <dbReference type="NCBI Taxonomy" id="1537369"/>
    <lineage>
        <taxon>Bacteria</taxon>
        <taxon>Pseudomonadati</taxon>
        <taxon>Bacteroidota</taxon>
        <taxon>Cytophagia</taxon>
        <taxon>Cytophagales</taxon>
        <taxon>Leadbetterellaceae</taxon>
        <taxon>Emticicia</taxon>
    </lineage>
</organism>
<dbReference type="RefSeq" id="WP_188769317.1">
    <property type="nucleotide sequence ID" value="NZ_BMKK01000011.1"/>
</dbReference>
<dbReference type="GO" id="GO:0016705">
    <property type="term" value="F:oxidoreductase activity, acting on paired donors, with incorporation or reduction of molecular oxygen"/>
    <property type="evidence" value="ECO:0007669"/>
    <property type="project" value="InterPro"/>
</dbReference>
<sequence>MKKIQLGLLDFGQQSGRTSALRIITDLIDYSVGADQLGYSRIWLAEHYFSYQRHAWNSPKMLIPIIAGMTERINVGTAGILLSIHNPFHTACDFKLLANLFPGRIDLGLANGRPGSRAVEYTIGKIDEDLSTIFNRKFKELIHFLTVDEVELMENGIGVVIPPFKGKTPEIWSLSASYESLGRVIDNQTNFCRSIFHMNADISPNREKLEAFRENYRNKNGKNPKISMAVSGYCHTNPRKISKANNLFKNDFDPKLIGSPNKFHDTISHYSELYGIDEIIFMNLAGEVKDRMLSIEKISDVFGLTA</sequence>
<dbReference type="InterPro" id="IPR036661">
    <property type="entry name" value="Luciferase-like_sf"/>
</dbReference>
<keyword evidence="3" id="KW-1185">Reference proteome</keyword>
<dbReference type="InterPro" id="IPR011251">
    <property type="entry name" value="Luciferase-like_dom"/>
</dbReference>
<proteinExistence type="predicted"/>
<dbReference type="SUPFAM" id="SSF51679">
    <property type="entry name" value="Bacterial luciferase-like"/>
    <property type="match status" value="1"/>
</dbReference>
<dbReference type="InterPro" id="IPR050766">
    <property type="entry name" value="Bact_Lucif_Oxidored"/>
</dbReference>
<name>A0A916Z3U4_9BACT</name>
<reference evidence="2" key="1">
    <citation type="journal article" date="2014" name="Int. J. Syst. Evol. Microbiol.">
        <title>Complete genome sequence of Corynebacterium casei LMG S-19264T (=DSM 44701T), isolated from a smear-ripened cheese.</title>
        <authorList>
            <consortium name="US DOE Joint Genome Institute (JGI-PGF)"/>
            <person name="Walter F."/>
            <person name="Albersmeier A."/>
            <person name="Kalinowski J."/>
            <person name="Ruckert C."/>
        </authorList>
    </citation>
    <scope>NUCLEOTIDE SEQUENCE</scope>
    <source>
        <strain evidence="2">CGMCC 1.15958</strain>
    </source>
</reference>
<dbReference type="Gene3D" id="3.20.20.30">
    <property type="entry name" value="Luciferase-like domain"/>
    <property type="match status" value="1"/>
</dbReference>
<evidence type="ECO:0000313" key="3">
    <source>
        <dbReference type="Proteomes" id="UP000609064"/>
    </source>
</evidence>
<evidence type="ECO:0000259" key="1">
    <source>
        <dbReference type="Pfam" id="PF00296"/>
    </source>
</evidence>
<dbReference type="Proteomes" id="UP000609064">
    <property type="component" value="Unassembled WGS sequence"/>
</dbReference>
<dbReference type="EMBL" id="BMKK01000011">
    <property type="protein sequence ID" value="GGD74487.1"/>
    <property type="molecule type" value="Genomic_DNA"/>
</dbReference>
<dbReference type="AlphaFoldDB" id="A0A916Z3U4"/>
<feature type="domain" description="Luciferase-like" evidence="1">
    <location>
        <begin position="6"/>
        <end position="235"/>
    </location>
</feature>
<accession>A0A916Z3U4</accession>
<dbReference type="GO" id="GO:0005829">
    <property type="term" value="C:cytosol"/>
    <property type="evidence" value="ECO:0007669"/>
    <property type="project" value="TreeGrafter"/>
</dbReference>
<dbReference type="PANTHER" id="PTHR30137">
    <property type="entry name" value="LUCIFERASE-LIKE MONOOXYGENASE"/>
    <property type="match status" value="1"/>
</dbReference>
<dbReference type="Pfam" id="PF00296">
    <property type="entry name" value="Bac_luciferase"/>
    <property type="match status" value="1"/>
</dbReference>
<dbReference type="PANTHER" id="PTHR30137:SF15">
    <property type="entry name" value="BLL6902 PROTEIN"/>
    <property type="match status" value="1"/>
</dbReference>